<accession>A0A894KQQ5</accession>
<feature type="transmembrane region" description="Helical" evidence="1">
    <location>
        <begin position="44"/>
        <end position="66"/>
    </location>
</feature>
<organismHost>
    <name type="scientific">Ornithodoros moubata</name>
    <name type="common">Soft tick</name>
    <name type="synonym">Argasid tick</name>
    <dbReference type="NCBI Taxonomy" id="6938"/>
</organismHost>
<evidence type="ECO:0000313" key="2">
    <source>
        <dbReference type="EMBL" id="QRW43600.1"/>
    </source>
</evidence>
<evidence type="ECO:0000256" key="1">
    <source>
        <dbReference type="SAM" id="Phobius"/>
    </source>
</evidence>
<dbReference type="EMBL" id="MN394630">
    <property type="protein sequence ID" value="QRW43600.1"/>
    <property type="molecule type" value="Genomic_DNA"/>
</dbReference>
<organism evidence="2 3">
    <name type="scientific">African swine fever virus</name>
    <name type="common">ASFV</name>
    <dbReference type="NCBI Taxonomy" id="10497"/>
    <lineage>
        <taxon>Viruses</taxon>
        <taxon>Varidnaviria</taxon>
        <taxon>Bamfordvirae</taxon>
        <taxon>Nucleocytoviricota</taxon>
        <taxon>Pokkesviricetes</taxon>
        <taxon>Asfuvirales</taxon>
        <taxon>Asfarviridae</taxon>
        <taxon>Asfivirus</taxon>
        <taxon>Asfivirus haemorrhagiae</taxon>
    </lineage>
</organism>
<proteinExistence type="predicted"/>
<gene>
    <name evidence="2" type="ORF">B318L</name>
</gene>
<sequence>MGPQCNNYNLLQNLIPYTGIYFFSIQNFFALLQGLRHIVKCFSFSMYFGVFPASICVMVLIVIRYLQGISKTMGSPFNHPNVFNGSSSYNPAHIIRDLTKGNGFFWGVYYLSGTRAVYRVAYKGTQQRSQLVTIRKPWAVFLIPVDLPANVLQTLHGYRQSAHLRLGYAKAGPHCIFISPLHIVVKGGHIIDIQRRYVQVLHCYGGLCRIYTRPKGMLQLSGPNNFHQDIGTDILPTSYSVRARLCYLPLTVPIFDTIIYDGFKLFTTGFIFFTIQWMYSMQKRDTTRSCVSTILTFARIRYYNIITKCNVGDIHAMQ</sequence>
<protein>
    <submittedName>
        <fullName evidence="2">PB318L</fullName>
    </submittedName>
</protein>
<evidence type="ECO:0000313" key="3">
    <source>
        <dbReference type="Proteomes" id="UP000423628"/>
    </source>
</evidence>
<organismHost>
    <name type="scientific">Ornithodoros</name>
    <name type="common">relapsing fever ticks</name>
    <dbReference type="NCBI Taxonomy" id="6937"/>
</organismHost>
<organismHost>
    <name type="scientific">Phacochoerus africanus</name>
    <name type="common">Warthog</name>
    <dbReference type="NCBI Taxonomy" id="41426"/>
</organismHost>
<organismHost>
    <name type="scientific">Sus scrofa</name>
    <name type="common">Pig</name>
    <dbReference type="NCBI Taxonomy" id="9823"/>
</organismHost>
<keyword evidence="1" id="KW-0812">Transmembrane</keyword>
<keyword evidence="1" id="KW-0472">Membrane</keyword>
<organismHost>
    <name type="scientific">Potamochoerus larvatus</name>
    <name type="common">Bushpig</name>
    <dbReference type="NCBI Taxonomy" id="273792"/>
</organismHost>
<dbReference type="Proteomes" id="UP000423628">
    <property type="component" value="Segment"/>
</dbReference>
<name>A0A894KQQ5_ASF</name>
<reference evidence="2 3" key="1">
    <citation type="submission" date="2019-08" db="EMBL/GenBank/DDBJ databases">
        <authorList>
            <person name="Ndlovu S.S."/>
        </authorList>
    </citation>
    <scope>NUCLEOTIDE SEQUENCE [LARGE SCALE GENOMIC DNA]</scope>
    <source>
        <strain evidence="2">SPEC_57</strain>
    </source>
</reference>
<feature type="transmembrane region" description="Helical" evidence="1">
    <location>
        <begin position="258"/>
        <end position="279"/>
    </location>
</feature>
<organismHost>
    <name type="scientific">Phacochoerus aethiopicus</name>
    <name type="common">Warthog</name>
    <dbReference type="NCBI Taxonomy" id="85517"/>
</organismHost>
<feature type="transmembrane region" description="Helical" evidence="1">
    <location>
        <begin position="14"/>
        <end position="32"/>
    </location>
</feature>
<keyword evidence="1" id="KW-1133">Transmembrane helix</keyword>